<dbReference type="Gene3D" id="3.40.30.10">
    <property type="entry name" value="Glutaredoxin"/>
    <property type="match status" value="1"/>
</dbReference>
<reference evidence="8 9" key="1">
    <citation type="submission" date="2023-05" db="EMBL/GenBank/DDBJ databases">
        <title>Corynebacterium suedekumii sp. nov. and Corynebacterium breve sp. nov. isolated from raw cow's milk.</title>
        <authorList>
            <person name="Baer M.K."/>
            <person name="Mehl L."/>
            <person name="Hellmuth R."/>
            <person name="Marke G."/>
            <person name="Lipski A."/>
        </authorList>
    </citation>
    <scope>NUCLEOTIDE SEQUENCE [LARGE SCALE GENOMIC DNA]</scope>
    <source>
        <strain evidence="8 9">R4</strain>
    </source>
</reference>
<evidence type="ECO:0000313" key="9">
    <source>
        <dbReference type="Proteomes" id="UP001225598"/>
    </source>
</evidence>
<dbReference type="PROSITE" id="PS51352">
    <property type="entry name" value="THIOREDOXIN_2"/>
    <property type="match status" value="1"/>
</dbReference>
<dbReference type="Proteomes" id="UP001225598">
    <property type="component" value="Chromosome"/>
</dbReference>
<evidence type="ECO:0000256" key="5">
    <source>
        <dbReference type="ARBA" id="ARBA00023284"/>
    </source>
</evidence>
<evidence type="ECO:0000256" key="6">
    <source>
        <dbReference type="SAM" id="Phobius"/>
    </source>
</evidence>
<keyword evidence="6" id="KW-0472">Membrane</keyword>
<keyword evidence="2" id="KW-0732">Signal</keyword>
<dbReference type="EMBL" id="CP126969">
    <property type="protein sequence ID" value="WIM68233.1"/>
    <property type="molecule type" value="Genomic_DNA"/>
</dbReference>
<feature type="domain" description="Thioredoxin" evidence="7">
    <location>
        <begin position="56"/>
        <end position="271"/>
    </location>
</feature>
<dbReference type="RefSeq" id="WP_284825647.1">
    <property type="nucleotide sequence ID" value="NZ_CP126969.1"/>
</dbReference>
<evidence type="ECO:0000313" key="8">
    <source>
        <dbReference type="EMBL" id="WIM68233.1"/>
    </source>
</evidence>
<sequence length="277" mass="29710">MTSSSPKQSVLAAVPKTTWIFVAVIAIMALVIGFLIADRKEEPVPVTKVAAPSSTSNEAEPGTDFTVPAAGEGDAFMFGPREEITSDTDIDKVYRRNSADPFAIGAVDAPVVIAEFSDFECPFCSRHTNQTHPELIEKYVDTGLVRIEWNDMPINGPNSEKAAAAGRAAAAQGKFQEFKQALFGASEGEEGHPGYEIENFVDFARQAGVPDLARFEQEVTNGTYTEAVTEARNYGAQIGVNGTPGFFVGKGFVAGAQPIEIFDEAIQDALTDNYGNE</sequence>
<feature type="transmembrane region" description="Helical" evidence="6">
    <location>
        <begin position="20"/>
        <end position="37"/>
    </location>
</feature>
<organism evidence="8 9">
    <name type="scientific">Corynebacterium breve</name>
    <dbReference type="NCBI Taxonomy" id="3049799"/>
    <lineage>
        <taxon>Bacteria</taxon>
        <taxon>Bacillati</taxon>
        <taxon>Actinomycetota</taxon>
        <taxon>Actinomycetes</taxon>
        <taxon>Mycobacteriales</taxon>
        <taxon>Corynebacteriaceae</taxon>
        <taxon>Corynebacterium</taxon>
    </lineage>
</organism>
<evidence type="ECO:0000256" key="2">
    <source>
        <dbReference type="ARBA" id="ARBA00022729"/>
    </source>
</evidence>
<protein>
    <submittedName>
        <fullName evidence="8">Thioredoxin domain-containing protein</fullName>
    </submittedName>
</protein>
<dbReference type="PANTHER" id="PTHR13887:SF14">
    <property type="entry name" value="DISULFIDE BOND FORMATION PROTEIN D"/>
    <property type="match status" value="1"/>
</dbReference>
<name>A0ABY8VFF1_9CORY</name>
<dbReference type="Pfam" id="PF13462">
    <property type="entry name" value="Thioredoxin_4"/>
    <property type="match status" value="1"/>
</dbReference>
<evidence type="ECO:0000256" key="4">
    <source>
        <dbReference type="ARBA" id="ARBA00023157"/>
    </source>
</evidence>
<keyword evidence="6" id="KW-0812">Transmembrane</keyword>
<keyword evidence="3" id="KW-0560">Oxidoreductase</keyword>
<dbReference type="InterPro" id="IPR013766">
    <property type="entry name" value="Thioredoxin_domain"/>
</dbReference>
<comment type="similarity">
    <text evidence="1">Belongs to the thioredoxin family. DsbA subfamily.</text>
</comment>
<keyword evidence="4" id="KW-1015">Disulfide bond</keyword>
<evidence type="ECO:0000256" key="1">
    <source>
        <dbReference type="ARBA" id="ARBA00005791"/>
    </source>
</evidence>
<keyword evidence="9" id="KW-1185">Reference proteome</keyword>
<evidence type="ECO:0000259" key="7">
    <source>
        <dbReference type="PROSITE" id="PS51352"/>
    </source>
</evidence>
<gene>
    <name evidence="8" type="ORF">QP027_02190</name>
</gene>
<dbReference type="InterPro" id="IPR036249">
    <property type="entry name" value="Thioredoxin-like_sf"/>
</dbReference>
<keyword evidence="6" id="KW-1133">Transmembrane helix</keyword>
<evidence type="ECO:0000256" key="3">
    <source>
        <dbReference type="ARBA" id="ARBA00023002"/>
    </source>
</evidence>
<keyword evidence="5" id="KW-0676">Redox-active center</keyword>
<proteinExistence type="inferred from homology"/>
<dbReference type="PANTHER" id="PTHR13887">
    <property type="entry name" value="GLUTATHIONE S-TRANSFERASE KAPPA"/>
    <property type="match status" value="1"/>
</dbReference>
<accession>A0ABY8VFF1</accession>
<dbReference type="InterPro" id="IPR012336">
    <property type="entry name" value="Thioredoxin-like_fold"/>
</dbReference>
<dbReference type="SUPFAM" id="SSF52833">
    <property type="entry name" value="Thioredoxin-like"/>
    <property type="match status" value="1"/>
</dbReference>